<proteinExistence type="predicted"/>
<gene>
    <name evidence="2" type="ORF">Amac_055500</name>
</gene>
<evidence type="ECO:0000313" key="2">
    <source>
        <dbReference type="EMBL" id="GES11953.1"/>
    </source>
</evidence>
<dbReference type="CDD" id="cd00829">
    <property type="entry name" value="SCP-x_thiolase"/>
    <property type="match status" value="1"/>
</dbReference>
<dbReference type="AlphaFoldDB" id="A0A5M3WZS5"/>
<name>A0A5M3WZS5_9ACTN</name>
<dbReference type="PIRSF" id="PIRSF000429">
    <property type="entry name" value="Ac-CoA_Ac_transf"/>
    <property type="match status" value="1"/>
</dbReference>
<dbReference type="InterPro" id="IPR055140">
    <property type="entry name" value="Thiolase_C_2"/>
</dbReference>
<dbReference type="PANTHER" id="PTHR42870:SF1">
    <property type="entry name" value="NON-SPECIFIC LIPID-TRANSFER PROTEIN-LIKE 2"/>
    <property type="match status" value="1"/>
</dbReference>
<protein>
    <submittedName>
        <fullName evidence="2">Lipid-transfer protein</fullName>
    </submittedName>
</protein>
<sequence length="385" mass="39485">MSAVIAGLGITEMGKVYGRTAAEFAADAVRMAAADAGLAVPDIDGLLTNTGISGDVGLGLQRDLGLRDLRLLSEIQAYGSSAGAMVQYAAMAVGSGMADVVACVFADAPLKDPSSGAGAAYAGAGRRPTGWQGLAAASGIYSANTMYALAARRHMRTYGTTSEQLGHIAVAQRAWAVRNPLAQMRDPITLADHQNSRWIAEPFHLLDCCLVSNGGVAVIVTSAERGADLSQPAVHILGWGQAHPGYVMGPGSELGLVSGAAISGPAALKMAGVTIADIDVAELYDCYTFTALLSLEDYGFCAKGEGGPFAASGALGPEGRLAVNTGGGQLSSYYMWGMTPLSEAVIQARGQGGERQAPRHDLVLVSGNGGLLDHHSTLVLSPNPR</sequence>
<dbReference type="InterPro" id="IPR016039">
    <property type="entry name" value="Thiolase-like"/>
</dbReference>
<dbReference type="Gene3D" id="3.40.47.10">
    <property type="match status" value="1"/>
</dbReference>
<dbReference type="Pfam" id="PF22691">
    <property type="entry name" value="Thiolase_C_1"/>
    <property type="match status" value="1"/>
</dbReference>
<dbReference type="PANTHER" id="PTHR42870">
    <property type="entry name" value="ACETYL-COA C-ACETYLTRANSFERASE"/>
    <property type="match status" value="1"/>
</dbReference>
<dbReference type="Proteomes" id="UP000331127">
    <property type="component" value="Unassembled WGS sequence"/>
</dbReference>
<comment type="caution">
    <text evidence="2">The sequence shown here is derived from an EMBL/GenBank/DDBJ whole genome shotgun (WGS) entry which is preliminary data.</text>
</comment>
<dbReference type="GO" id="GO:0016747">
    <property type="term" value="F:acyltransferase activity, transferring groups other than amino-acyl groups"/>
    <property type="evidence" value="ECO:0007669"/>
    <property type="project" value="InterPro"/>
</dbReference>
<organism evidence="2 3">
    <name type="scientific">Acrocarpospora macrocephala</name>
    <dbReference type="NCBI Taxonomy" id="150177"/>
    <lineage>
        <taxon>Bacteria</taxon>
        <taxon>Bacillati</taxon>
        <taxon>Actinomycetota</taxon>
        <taxon>Actinomycetes</taxon>
        <taxon>Streptosporangiales</taxon>
        <taxon>Streptosporangiaceae</taxon>
        <taxon>Acrocarpospora</taxon>
    </lineage>
</organism>
<feature type="domain" description="Thiolase C-terminal" evidence="1">
    <location>
        <begin position="252"/>
        <end position="381"/>
    </location>
</feature>
<dbReference type="InterPro" id="IPR002155">
    <property type="entry name" value="Thiolase"/>
</dbReference>
<dbReference type="SUPFAM" id="SSF53901">
    <property type="entry name" value="Thiolase-like"/>
    <property type="match status" value="2"/>
</dbReference>
<dbReference type="OrthoDB" id="3208853at2"/>
<reference evidence="2 3" key="1">
    <citation type="submission" date="2019-10" db="EMBL/GenBank/DDBJ databases">
        <title>Whole genome shotgun sequence of Acrocarpospora macrocephala NBRC 16266.</title>
        <authorList>
            <person name="Ichikawa N."/>
            <person name="Kimura A."/>
            <person name="Kitahashi Y."/>
            <person name="Komaki H."/>
            <person name="Oguchi A."/>
        </authorList>
    </citation>
    <scope>NUCLEOTIDE SEQUENCE [LARGE SCALE GENOMIC DNA]</scope>
    <source>
        <strain evidence="2 3">NBRC 16266</strain>
    </source>
</reference>
<dbReference type="RefSeq" id="WP_155357296.1">
    <property type="nucleotide sequence ID" value="NZ_BAAAHL010000038.1"/>
</dbReference>
<accession>A0A5M3WZS5</accession>
<dbReference type="EMBL" id="BLAE01000033">
    <property type="protein sequence ID" value="GES11953.1"/>
    <property type="molecule type" value="Genomic_DNA"/>
</dbReference>
<keyword evidence="3" id="KW-1185">Reference proteome</keyword>
<evidence type="ECO:0000259" key="1">
    <source>
        <dbReference type="Pfam" id="PF22691"/>
    </source>
</evidence>
<evidence type="ECO:0000313" key="3">
    <source>
        <dbReference type="Proteomes" id="UP000331127"/>
    </source>
</evidence>